<accession>A0A3G8JLE6</accession>
<dbReference type="EMBL" id="CP033972">
    <property type="protein sequence ID" value="AZG45833.1"/>
    <property type="molecule type" value="Genomic_DNA"/>
</dbReference>
<feature type="chain" id="PRO_5039598111" evidence="2">
    <location>
        <begin position="29"/>
        <end position="137"/>
    </location>
</feature>
<feature type="signal peptide" evidence="2">
    <location>
        <begin position="1"/>
        <end position="28"/>
    </location>
</feature>
<organism evidence="3 4">
    <name type="scientific">Gordonia insulae</name>
    <dbReference type="NCBI Taxonomy" id="2420509"/>
    <lineage>
        <taxon>Bacteria</taxon>
        <taxon>Bacillati</taxon>
        <taxon>Actinomycetota</taxon>
        <taxon>Actinomycetes</taxon>
        <taxon>Mycobacteriales</taxon>
        <taxon>Gordoniaceae</taxon>
        <taxon>Gordonia</taxon>
    </lineage>
</organism>
<sequence length="137" mass="14282">MNTATTFRRPAIAAALAAAAMTAVVGCAVDGTPTAAPGGAPITTTSTPDYSTPESYPTTTSTEAPTIDAPPPPDAQTITCRDYNTRDDSTQVAIVKANGVTKNPFLVATLVSILCRQRPDDTVNFVVNSMKDEIIHN</sequence>
<evidence type="ECO:0000313" key="3">
    <source>
        <dbReference type="EMBL" id="AZG45833.1"/>
    </source>
</evidence>
<gene>
    <name evidence="3" type="ORF">D7316_02433</name>
</gene>
<dbReference type="OrthoDB" id="4733675at2"/>
<evidence type="ECO:0000313" key="4">
    <source>
        <dbReference type="Proteomes" id="UP000271469"/>
    </source>
</evidence>
<proteinExistence type="predicted"/>
<keyword evidence="4" id="KW-1185">Reference proteome</keyword>
<dbReference type="Proteomes" id="UP000271469">
    <property type="component" value="Chromosome"/>
</dbReference>
<reference evidence="3 4" key="1">
    <citation type="submission" date="2018-11" db="EMBL/GenBank/DDBJ databases">
        <title>Gordonia insulae sp. nov., isolated from an island soil.</title>
        <authorList>
            <person name="Kim Y.S."/>
            <person name="Kim S.B."/>
        </authorList>
    </citation>
    <scope>NUCLEOTIDE SEQUENCE [LARGE SCALE GENOMIC DNA]</scope>
    <source>
        <strain evidence="3 4">MMS17-SY073</strain>
    </source>
</reference>
<evidence type="ECO:0000256" key="1">
    <source>
        <dbReference type="SAM" id="MobiDB-lite"/>
    </source>
</evidence>
<dbReference type="AlphaFoldDB" id="A0A3G8JLE6"/>
<keyword evidence="2" id="KW-0732">Signal</keyword>
<feature type="region of interest" description="Disordered" evidence="1">
    <location>
        <begin position="33"/>
        <end position="79"/>
    </location>
</feature>
<name>A0A3G8JLE6_9ACTN</name>
<evidence type="ECO:0000256" key="2">
    <source>
        <dbReference type="SAM" id="SignalP"/>
    </source>
</evidence>
<feature type="compositionally biased region" description="Low complexity" evidence="1">
    <location>
        <begin position="33"/>
        <end position="67"/>
    </location>
</feature>
<dbReference type="KEGG" id="gom:D7316_02433"/>
<dbReference type="RefSeq" id="WP_124708443.1">
    <property type="nucleotide sequence ID" value="NZ_CP033972.1"/>
</dbReference>
<protein>
    <submittedName>
        <fullName evidence="3">Uncharacterized protein</fullName>
    </submittedName>
</protein>